<dbReference type="EMBL" id="JALDAY010000017">
    <property type="protein sequence ID" value="MCI3278103.1"/>
    <property type="molecule type" value="Genomic_DNA"/>
</dbReference>
<dbReference type="PANTHER" id="PTHR48100">
    <property type="entry name" value="BROAD-SPECIFICITY PHOSPHATASE YOR283W-RELATED"/>
    <property type="match status" value="1"/>
</dbReference>
<dbReference type="Pfam" id="PF00300">
    <property type="entry name" value="His_Phos_1"/>
    <property type="match status" value="1"/>
</dbReference>
<dbReference type="InterPro" id="IPR029033">
    <property type="entry name" value="His_PPase_superfam"/>
</dbReference>
<organism evidence="1 2">
    <name type="scientific">Streptomyces cylindrosporus</name>
    <dbReference type="NCBI Taxonomy" id="2927583"/>
    <lineage>
        <taxon>Bacteria</taxon>
        <taxon>Bacillati</taxon>
        <taxon>Actinomycetota</taxon>
        <taxon>Actinomycetes</taxon>
        <taxon>Kitasatosporales</taxon>
        <taxon>Streptomycetaceae</taxon>
        <taxon>Streptomyces</taxon>
    </lineage>
</organism>
<sequence length="184" mass="20260">MTVFYLVQHAEKERQLGDPGLTELGRRQADRTADWVEHAGVHAVFSSPLRRARETAWSIASRTGLHVREDSRLRERMNWDGSQPMEDFLADWAASVKDRDFVPASGDSSCDAAERFRSCLVDLAKEPGPVVLVTHGGVTVDLLRTLIGDDAVPVTLMQHGVPSCAITTLDDLSVVDIASVEHLE</sequence>
<accession>A0ABS9YLJ0</accession>
<dbReference type="CDD" id="cd07067">
    <property type="entry name" value="HP_PGM_like"/>
    <property type="match status" value="1"/>
</dbReference>
<reference evidence="1" key="1">
    <citation type="submission" date="2022-03" db="EMBL/GenBank/DDBJ databases">
        <title>Streptomyces 7R015 and 7R016 isolated from Barleria lupulina in Thailand.</title>
        <authorList>
            <person name="Kanchanasin P."/>
            <person name="Phongsopitanun W."/>
            <person name="Tanasupawat S."/>
        </authorList>
    </citation>
    <scope>NUCLEOTIDE SEQUENCE</scope>
    <source>
        <strain evidence="1">7R015</strain>
    </source>
</reference>
<dbReference type="SMART" id="SM00855">
    <property type="entry name" value="PGAM"/>
    <property type="match status" value="1"/>
</dbReference>
<evidence type="ECO:0000313" key="2">
    <source>
        <dbReference type="Proteomes" id="UP001165269"/>
    </source>
</evidence>
<protein>
    <submittedName>
        <fullName evidence="1">Histidine phosphatase family protein</fullName>
    </submittedName>
</protein>
<gene>
    <name evidence="1" type="ORF">MQP27_44255</name>
</gene>
<dbReference type="InterPro" id="IPR050275">
    <property type="entry name" value="PGM_Phosphatase"/>
</dbReference>
<evidence type="ECO:0000313" key="1">
    <source>
        <dbReference type="EMBL" id="MCI3278103.1"/>
    </source>
</evidence>
<proteinExistence type="predicted"/>
<dbReference type="Proteomes" id="UP001165269">
    <property type="component" value="Unassembled WGS sequence"/>
</dbReference>
<dbReference type="RefSeq" id="WP_242776399.1">
    <property type="nucleotide sequence ID" value="NZ_JALDAY010000017.1"/>
</dbReference>
<keyword evidence="2" id="KW-1185">Reference proteome</keyword>
<dbReference type="PANTHER" id="PTHR48100:SF1">
    <property type="entry name" value="HISTIDINE PHOSPHATASE FAMILY PROTEIN-RELATED"/>
    <property type="match status" value="1"/>
</dbReference>
<comment type="caution">
    <text evidence="1">The sequence shown here is derived from an EMBL/GenBank/DDBJ whole genome shotgun (WGS) entry which is preliminary data.</text>
</comment>
<dbReference type="InterPro" id="IPR013078">
    <property type="entry name" value="His_Pase_superF_clade-1"/>
</dbReference>
<name>A0ABS9YLJ0_9ACTN</name>
<dbReference type="SUPFAM" id="SSF53254">
    <property type="entry name" value="Phosphoglycerate mutase-like"/>
    <property type="match status" value="1"/>
</dbReference>
<dbReference type="Gene3D" id="3.40.50.1240">
    <property type="entry name" value="Phosphoglycerate mutase-like"/>
    <property type="match status" value="1"/>
</dbReference>